<dbReference type="FunFam" id="1.10.510.10:FF:000430">
    <property type="entry name" value="Protein kinase superfamily protein"/>
    <property type="match status" value="1"/>
</dbReference>
<evidence type="ECO:0000256" key="1">
    <source>
        <dbReference type="ARBA" id="ARBA00004162"/>
    </source>
</evidence>
<dbReference type="InterPro" id="IPR047117">
    <property type="entry name" value="PERK1-13-like"/>
</dbReference>
<dbReference type="EMBL" id="NKXS01004069">
    <property type="protein sequence ID" value="PIN07505.1"/>
    <property type="molecule type" value="Genomic_DNA"/>
</dbReference>
<keyword evidence="3 15" id="KW-0723">Serine/threonine-protein kinase</keyword>
<keyword evidence="8 13" id="KW-1133">Transmembrane helix</keyword>
<evidence type="ECO:0000256" key="4">
    <source>
        <dbReference type="ARBA" id="ARBA00022679"/>
    </source>
</evidence>
<keyword evidence="6 12" id="KW-0547">Nucleotide-binding</keyword>
<evidence type="ECO:0000256" key="12">
    <source>
        <dbReference type="PROSITE-ProRule" id="PRU10141"/>
    </source>
</evidence>
<dbReference type="InterPro" id="IPR017441">
    <property type="entry name" value="Protein_kinase_ATP_BS"/>
</dbReference>
<keyword evidence="9 13" id="KW-0472">Membrane</keyword>
<protein>
    <recommendedName>
        <fullName evidence="2">non-specific serine/threonine protein kinase</fullName>
        <ecNumber evidence="2">2.7.11.1</ecNumber>
    </recommendedName>
</protein>
<evidence type="ECO:0000256" key="11">
    <source>
        <dbReference type="ARBA" id="ARBA00048679"/>
    </source>
</evidence>
<dbReference type="Gene3D" id="3.30.200.20">
    <property type="entry name" value="Phosphorylase Kinase, domain 1"/>
    <property type="match status" value="1"/>
</dbReference>
<evidence type="ECO:0000256" key="2">
    <source>
        <dbReference type="ARBA" id="ARBA00012513"/>
    </source>
</evidence>
<keyword evidence="5 13" id="KW-0812">Transmembrane</keyword>
<dbReference type="SUPFAM" id="SSF56112">
    <property type="entry name" value="Protein kinase-like (PK-like)"/>
    <property type="match status" value="1"/>
</dbReference>
<comment type="subcellular location">
    <subcellularLocation>
        <location evidence="1">Cell membrane</location>
        <topology evidence="1">Single-pass membrane protein</topology>
    </subcellularLocation>
</comment>
<name>A0A2G9GQK2_9LAMI</name>
<evidence type="ECO:0000313" key="16">
    <source>
        <dbReference type="Proteomes" id="UP000231279"/>
    </source>
</evidence>
<dbReference type="GO" id="GO:0005524">
    <property type="term" value="F:ATP binding"/>
    <property type="evidence" value="ECO:0007669"/>
    <property type="project" value="UniProtKB-UniRule"/>
</dbReference>
<dbReference type="InterPro" id="IPR001245">
    <property type="entry name" value="Ser-Thr/Tyr_kinase_cat_dom"/>
</dbReference>
<evidence type="ECO:0000256" key="10">
    <source>
        <dbReference type="ARBA" id="ARBA00047899"/>
    </source>
</evidence>
<evidence type="ECO:0000259" key="14">
    <source>
        <dbReference type="PROSITE" id="PS50011"/>
    </source>
</evidence>
<evidence type="ECO:0000256" key="8">
    <source>
        <dbReference type="ARBA" id="ARBA00022989"/>
    </source>
</evidence>
<sequence>MAGSFVAVVGAIGGGFTLIILFTSLFYFLHYRKFSNKDSETGSSDPSAVGQLEGRQFRMEELEQATREFNESNLIGCGSFGLVYKGLLCDGTVVAIKRRNGRPRQEFIKEVAYLSAIQHRNLVNLLGYCQERGSQMLVYEYSPNGSICTHLYDYGKDAITKLEFKQRLSIAIGAAKGLCHLHGLQPPVVHGNFKTANVLVDENFIAKVADAKVSELLRKIEDVGSSSSTSLNAFRDPELGEGGTFRETNDIYSFGMFLLELISGKKATYEEAFGSNHSMLQWVQGHLISNDLIDHRLIGSFTEQGMRDLLKLTIKCMSFPGTNRPRMENVALELDQIREEEITRTIIMGEGTETITPGSHLFTN</sequence>
<feature type="binding site" evidence="12">
    <location>
        <position position="97"/>
    </location>
    <ligand>
        <name>ATP</name>
        <dbReference type="ChEBI" id="CHEBI:30616"/>
    </ligand>
</feature>
<organism evidence="15 16">
    <name type="scientific">Handroanthus impetiginosus</name>
    <dbReference type="NCBI Taxonomy" id="429701"/>
    <lineage>
        <taxon>Eukaryota</taxon>
        <taxon>Viridiplantae</taxon>
        <taxon>Streptophyta</taxon>
        <taxon>Embryophyta</taxon>
        <taxon>Tracheophyta</taxon>
        <taxon>Spermatophyta</taxon>
        <taxon>Magnoliopsida</taxon>
        <taxon>eudicotyledons</taxon>
        <taxon>Gunneridae</taxon>
        <taxon>Pentapetalae</taxon>
        <taxon>asterids</taxon>
        <taxon>lamiids</taxon>
        <taxon>Lamiales</taxon>
        <taxon>Bignoniaceae</taxon>
        <taxon>Crescentiina</taxon>
        <taxon>Tabebuia alliance</taxon>
        <taxon>Handroanthus</taxon>
    </lineage>
</organism>
<dbReference type="PANTHER" id="PTHR47982:SF54">
    <property type="entry name" value="PROTEIN KINASE SUPERFAMILY PROTEIN"/>
    <property type="match status" value="1"/>
</dbReference>
<dbReference type="PROSITE" id="PS50011">
    <property type="entry name" value="PROTEIN_KINASE_DOM"/>
    <property type="match status" value="1"/>
</dbReference>
<proteinExistence type="predicted"/>
<dbReference type="GO" id="GO:0004674">
    <property type="term" value="F:protein serine/threonine kinase activity"/>
    <property type="evidence" value="ECO:0007669"/>
    <property type="project" value="UniProtKB-KW"/>
</dbReference>
<evidence type="ECO:0000256" key="3">
    <source>
        <dbReference type="ARBA" id="ARBA00022527"/>
    </source>
</evidence>
<dbReference type="Gene3D" id="1.10.510.10">
    <property type="entry name" value="Transferase(Phosphotransferase) domain 1"/>
    <property type="match status" value="1"/>
</dbReference>
<evidence type="ECO:0000256" key="9">
    <source>
        <dbReference type="ARBA" id="ARBA00023136"/>
    </source>
</evidence>
<reference evidence="16" key="1">
    <citation type="journal article" date="2018" name="Gigascience">
        <title>Genome assembly of the Pink Ipe (Handroanthus impetiginosus, Bignoniaceae), a highly valued, ecologically keystone Neotropical timber forest tree.</title>
        <authorList>
            <person name="Silva-Junior O.B."/>
            <person name="Grattapaglia D."/>
            <person name="Novaes E."/>
            <person name="Collevatti R.G."/>
        </authorList>
    </citation>
    <scope>NUCLEOTIDE SEQUENCE [LARGE SCALE GENOMIC DNA]</scope>
    <source>
        <strain evidence="16">cv. UFG-1</strain>
    </source>
</reference>
<evidence type="ECO:0000256" key="5">
    <source>
        <dbReference type="ARBA" id="ARBA00022692"/>
    </source>
</evidence>
<keyword evidence="15" id="KW-0418">Kinase</keyword>
<comment type="caution">
    <text evidence="15">The sequence shown here is derived from an EMBL/GenBank/DDBJ whole genome shotgun (WGS) entry which is preliminary data.</text>
</comment>
<dbReference type="PANTHER" id="PTHR47982">
    <property type="entry name" value="PROLINE-RICH RECEPTOR-LIKE PROTEIN KINASE PERK4"/>
    <property type="match status" value="1"/>
</dbReference>
<dbReference type="InterPro" id="IPR000719">
    <property type="entry name" value="Prot_kinase_dom"/>
</dbReference>
<accession>A0A2G9GQK2</accession>
<keyword evidence="16" id="KW-1185">Reference proteome</keyword>
<dbReference type="InterPro" id="IPR011009">
    <property type="entry name" value="Kinase-like_dom_sf"/>
</dbReference>
<dbReference type="OrthoDB" id="4062651at2759"/>
<dbReference type="FunFam" id="3.30.200.20:FF:000415">
    <property type="entry name" value="receptor-like serine/threonine-protein kinase NCRK"/>
    <property type="match status" value="1"/>
</dbReference>
<evidence type="ECO:0000256" key="13">
    <source>
        <dbReference type="SAM" id="Phobius"/>
    </source>
</evidence>
<dbReference type="GO" id="GO:0005886">
    <property type="term" value="C:plasma membrane"/>
    <property type="evidence" value="ECO:0007669"/>
    <property type="project" value="UniProtKB-SubCell"/>
</dbReference>
<dbReference type="Proteomes" id="UP000231279">
    <property type="component" value="Unassembled WGS sequence"/>
</dbReference>
<feature type="domain" description="Protein kinase" evidence="14">
    <location>
        <begin position="69"/>
        <end position="342"/>
    </location>
</feature>
<dbReference type="GO" id="GO:0106310">
    <property type="term" value="F:protein serine kinase activity"/>
    <property type="evidence" value="ECO:0007669"/>
    <property type="project" value="RHEA"/>
</dbReference>
<dbReference type="AlphaFoldDB" id="A0A2G9GQK2"/>
<feature type="transmembrane region" description="Helical" evidence="13">
    <location>
        <begin position="6"/>
        <end position="29"/>
    </location>
</feature>
<gene>
    <name evidence="15" type="ORF">CDL12_19924</name>
</gene>
<comment type="catalytic activity">
    <reaction evidence="10">
        <text>L-threonyl-[protein] + ATP = O-phospho-L-threonyl-[protein] + ADP + H(+)</text>
        <dbReference type="Rhea" id="RHEA:46608"/>
        <dbReference type="Rhea" id="RHEA-COMP:11060"/>
        <dbReference type="Rhea" id="RHEA-COMP:11605"/>
        <dbReference type="ChEBI" id="CHEBI:15378"/>
        <dbReference type="ChEBI" id="CHEBI:30013"/>
        <dbReference type="ChEBI" id="CHEBI:30616"/>
        <dbReference type="ChEBI" id="CHEBI:61977"/>
        <dbReference type="ChEBI" id="CHEBI:456216"/>
        <dbReference type="EC" id="2.7.11.1"/>
    </reaction>
</comment>
<dbReference type="STRING" id="429701.A0A2G9GQK2"/>
<comment type="catalytic activity">
    <reaction evidence="11">
        <text>L-seryl-[protein] + ATP = O-phospho-L-seryl-[protein] + ADP + H(+)</text>
        <dbReference type="Rhea" id="RHEA:17989"/>
        <dbReference type="Rhea" id="RHEA-COMP:9863"/>
        <dbReference type="Rhea" id="RHEA-COMP:11604"/>
        <dbReference type="ChEBI" id="CHEBI:15378"/>
        <dbReference type="ChEBI" id="CHEBI:29999"/>
        <dbReference type="ChEBI" id="CHEBI:30616"/>
        <dbReference type="ChEBI" id="CHEBI:83421"/>
        <dbReference type="ChEBI" id="CHEBI:456216"/>
        <dbReference type="EC" id="2.7.11.1"/>
    </reaction>
</comment>
<dbReference type="Pfam" id="PF07714">
    <property type="entry name" value="PK_Tyr_Ser-Thr"/>
    <property type="match status" value="1"/>
</dbReference>
<evidence type="ECO:0000256" key="6">
    <source>
        <dbReference type="ARBA" id="ARBA00022741"/>
    </source>
</evidence>
<evidence type="ECO:0000256" key="7">
    <source>
        <dbReference type="ARBA" id="ARBA00022840"/>
    </source>
</evidence>
<keyword evidence="7 12" id="KW-0067">ATP-binding</keyword>
<keyword evidence="4 15" id="KW-0808">Transferase</keyword>
<evidence type="ECO:0000313" key="15">
    <source>
        <dbReference type="EMBL" id="PIN07505.1"/>
    </source>
</evidence>
<dbReference type="EC" id="2.7.11.1" evidence="2"/>
<dbReference type="PROSITE" id="PS00107">
    <property type="entry name" value="PROTEIN_KINASE_ATP"/>
    <property type="match status" value="1"/>
</dbReference>